<dbReference type="Proteomes" id="UP000649573">
    <property type="component" value="Unassembled WGS sequence"/>
</dbReference>
<comment type="caution">
    <text evidence="2">The sequence shown here is derived from an EMBL/GenBank/DDBJ whole genome shotgun (WGS) entry which is preliminary data.</text>
</comment>
<feature type="compositionally biased region" description="Basic residues" evidence="1">
    <location>
        <begin position="7"/>
        <end position="43"/>
    </location>
</feature>
<keyword evidence="3" id="KW-1185">Reference proteome</keyword>
<gene>
    <name evidence="2" type="ORF">GCM10010178_44480</name>
</gene>
<feature type="region of interest" description="Disordered" evidence="1">
    <location>
        <begin position="1"/>
        <end position="52"/>
    </location>
</feature>
<dbReference type="EMBL" id="BMRE01000019">
    <property type="protein sequence ID" value="GGU47068.1"/>
    <property type="molecule type" value="Genomic_DNA"/>
</dbReference>
<evidence type="ECO:0000313" key="2">
    <source>
        <dbReference type="EMBL" id="GGU47068.1"/>
    </source>
</evidence>
<proteinExistence type="predicted"/>
<name>A0ABQ2URI0_9PSEU</name>
<evidence type="ECO:0000313" key="3">
    <source>
        <dbReference type="Proteomes" id="UP000649573"/>
    </source>
</evidence>
<sequence>MLPWLPARRRRRSRRRATRSRYRPRHRPAAVRHRGCVPRRAPGRRSANPTGRYATRAEAFKDIQAKVRLMNRAYDARDLAEVYDTHPDYQHHWRPEGEEAPW</sequence>
<accession>A0ABQ2URI0</accession>
<reference evidence="3" key="1">
    <citation type="journal article" date="2019" name="Int. J. Syst. Evol. Microbiol.">
        <title>The Global Catalogue of Microorganisms (GCM) 10K type strain sequencing project: providing services to taxonomists for standard genome sequencing and annotation.</title>
        <authorList>
            <consortium name="The Broad Institute Genomics Platform"/>
            <consortium name="The Broad Institute Genome Sequencing Center for Infectious Disease"/>
            <person name="Wu L."/>
            <person name="Ma J."/>
        </authorList>
    </citation>
    <scope>NUCLEOTIDE SEQUENCE [LARGE SCALE GENOMIC DNA]</scope>
    <source>
        <strain evidence="3">JCM 3296</strain>
    </source>
</reference>
<protein>
    <submittedName>
        <fullName evidence="2">Uncharacterized protein</fullName>
    </submittedName>
</protein>
<evidence type="ECO:0000256" key="1">
    <source>
        <dbReference type="SAM" id="MobiDB-lite"/>
    </source>
</evidence>
<organism evidence="2 3">
    <name type="scientific">Lentzea flava</name>
    <dbReference type="NCBI Taxonomy" id="103732"/>
    <lineage>
        <taxon>Bacteria</taxon>
        <taxon>Bacillati</taxon>
        <taxon>Actinomycetota</taxon>
        <taxon>Actinomycetes</taxon>
        <taxon>Pseudonocardiales</taxon>
        <taxon>Pseudonocardiaceae</taxon>
        <taxon>Lentzea</taxon>
    </lineage>
</organism>